<evidence type="ECO:0000256" key="2">
    <source>
        <dbReference type="ARBA" id="ARBA00022771"/>
    </source>
</evidence>
<evidence type="ECO:0000313" key="7">
    <source>
        <dbReference type="Proteomes" id="UP000799770"/>
    </source>
</evidence>
<gene>
    <name evidence="6" type="ORF">BDV96DRAFT_654774</name>
</gene>
<name>A0A6A5YJR8_9PLEO</name>
<dbReference type="InterPro" id="IPR013083">
    <property type="entry name" value="Znf_RING/FYVE/PHD"/>
</dbReference>
<sequence>METPTLLTRSQTVGITPQLPGAFPIPDLSARPLSGRPPTPIPNPAQLSFDQGSIVSDPSDFLYANPFSRFPEPPSPRVPPILRGIPRPRFRGPRKDWSFEMLAAWLERMMRSAEQLAPTLGREFQYPSVFRDDAEFVAIVEEFFMIVRAEVLQKLRRLDEMAPAPFQEVEYENVGADHDVDVLGTLVSGQELAELQYKLFLPETVPANSQVDGKETDDGRDRDQSVRCAICLTEYSEEDPAFKITTCSHILGRSCLESCINSTASASNACPICRACLVPRRPRRPVPISTLLFVQINILFDNLEEVFLSIGEVLKIIDQVWGPDVSDHRFQEFMRVNEDLRQRRIGYQVHVSAVPRGFENGEDKCEINFYRVQWYDDGSLSEASEGYEEVLAMLRERDERGTLLG</sequence>
<evidence type="ECO:0000313" key="6">
    <source>
        <dbReference type="EMBL" id="KAF2106388.1"/>
    </source>
</evidence>
<dbReference type="InterPro" id="IPR001841">
    <property type="entry name" value="Znf_RING"/>
</dbReference>
<evidence type="ECO:0000256" key="4">
    <source>
        <dbReference type="PROSITE-ProRule" id="PRU00175"/>
    </source>
</evidence>
<dbReference type="PROSITE" id="PS50089">
    <property type="entry name" value="ZF_RING_2"/>
    <property type="match status" value="1"/>
</dbReference>
<dbReference type="PANTHER" id="PTHR45969:SF69">
    <property type="entry name" value="FINGER DOMAIN PROTEIN, PUTATIVE (AFU_ORTHOLOGUE AFUA_3G12190)-RELATED"/>
    <property type="match status" value="1"/>
</dbReference>
<reference evidence="6" key="1">
    <citation type="journal article" date="2020" name="Stud. Mycol.">
        <title>101 Dothideomycetes genomes: a test case for predicting lifestyles and emergence of pathogens.</title>
        <authorList>
            <person name="Haridas S."/>
            <person name="Albert R."/>
            <person name="Binder M."/>
            <person name="Bloem J."/>
            <person name="Labutti K."/>
            <person name="Salamov A."/>
            <person name="Andreopoulos B."/>
            <person name="Baker S."/>
            <person name="Barry K."/>
            <person name="Bills G."/>
            <person name="Bluhm B."/>
            <person name="Cannon C."/>
            <person name="Castanera R."/>
            <person name="Culley D."/>
            <person name="Daum C."/>
            <person name="Ezra D."/>
            <person name="Gonzalez J."/>
            <person name="Henrissat B."/>
            <person name="Kuo A."/>
            <person name="Liang C."/>
            <person name="Lipzen A."/>
            <person name="Lutzoni F."/>
            <person name="Magnuson J."/>
            <person name="Mondo S."/>
            <person name="Nolan M."/>
            <person name="Ohm R."/>
            <person name="Pangilinan J."/>
            <person name="Park H.-J."/>
            <person name="Ramirez L."/>
            <person name="Alfaro M."/>
            <person name="Sun H."/>
            <person name="Tritt A."/>
            <person name="Yoshinaga Y."/>
            <person name="Zwiers L.-H."/>
            <person name="Turgeon B."/>
            <person name="Goodwin S."/>
            <person name="Spatafora J."/>
            <person name="Crous P."/>
            <person name="Grigoriev I."/>
        </authorList>
    </citation>
    <scope>NUCLEOTIDE SEQUENCE</scope>
    <source>
        <strain evidence="6">CBS 627.86</strain>
    </source>
</reference>
<dbReference type="GO" id="GO:0061630">
    <property type="term" value="F:ubiquitin protein ligase activity"/>
    <property type="evidence" value="ECO:0007669"/>
    <property type="project" value="TreeGrafter"/>
</dbReference>
<dbReference type="EMBL" id="ML977363">
    <property type="protein sequence ID" value="KAF2106388.1"/>
    <property type="molecule type" value="Genomic_DNA"/>
</dbReference>
<evidence type="ECO:0000256" key="1">
    <source>
        <dbReference type="ARBA" id="ARBA00022723"/>
    </source>
</evidence>
<evidence type="ECO:0000259" key="5">
    <source>
        <dbReference type="PROSITE" id="PS50089"/>
    </source>
</evidence>
<organism evidence="6 7">
    <name type="scientific">Lophiotrema nucula</name>
    <dbReference type="NCBI Taxonomy" id="690887"/>
    <lineage>
        <taxon>Eukaryota</taxon>
        <taxon>Fungi</taxon>
        <taxon>Dikarya</taxon>
        <taxon>Ascomycota</taxon>
        <taxon>Pezizomycotina</taxon>
        <taxon>Dothideomycetes</taxon>
        <taxon>Pleosporomycetidae</taxon>
        <taxon>Pleosporales</taxon>
        <taxon>Lophiotremataceae</taxon>
        <taxon>Lophiotrema</taxon>
    </lineage>
</organism>
<dbReference type="OrthoDB" id="2849579at2759"/>
<dbReference type="GO" id="GO:0016567">
    <property type="term" value="P:protein ubiquitination"/>
    <property type="evidence" value="ECO:0007669"/>
    <property type="project" value="TreeGrafter"/>
</dbReference>
<dbReference type="CDD" id="cd16448">
    <property type="entry name" value="RING-H2"/>
    <property type="match status" value="1"/>
</dbReference>
<proteinExistence type="predicted"/>
<dbReference type="Gene3D" id="3.30.40.10">
    <property type="entry name" value="Zinc/RING finger domain, C3HC4 (zinc finger)"/>
    <property type="match status" value="1"/>
</dbReference>
<dbReference type="Pfam" id="PF13639">
    <property type="entry name" value="zf-RING_2"/>
    <property type="match status" value="1"/>
</dbReference>
<dbReference type="AlphaFoldDB" id="A0A6A5YJR8"/>
<dbReference type="GO" id="GO:0008270">
    <property type="term" value="F:zinc ion binding"/>
    <property type="evidence" value="ECO:0007669"/>
    <property type="project" value="UniProtKB-KW"/>
</dbReference>
<dbReference type="PANTHER" id="PTHR45969">
    <property type="entry name" value="RING ZINC FINGER PROTEIN-RELATED"/>
    <property type="match status" value="1"/>
</dbReference>
<keyword evidence="1" id="KW-0479">Metal-binding</keyword>
<keyword evidence="7" id="KW-1185">Reference proteome</keyword>
<dbReference type="Proteomes" id="UP000799770">
    <property type="component" value="Unassembled WGS sequence"/>
</dbReference>
<protein>
    <recommendedName>
        <fullName evidence="5">RING-type domain-containing protein</fullName>
    </recommendedName>
</protein>
<dbReference type="SUPFAM" id="SSF57850">
    <property type="entry name" value="RING/U-box"/>
    <property type="match status" value="1"/>
</dbReference>
<accession>A0A6A5YJR8</accession>
<feature type="domain" description="RING-type" evidence="5">
    <location>
        <begin position="228"/>
        <end position="274"/>
    </location>
</feature>
<keyword evidence="3" id="KW-0862">Zinc</keyword>
<keyword evidence="2 4" id="KW-0863">Zinc-finger</keyword>
<evidence type="ECO:0000256" key="3">
    <source>
        <dbReference type="ARBA" id="ARBA00022833"/>
    </source>
</evidence>